<gene>
    <name evidence="3" type="ORF">PV666_44905</name>
</gene>
<evidence type="ECO:0000313" key="3">
    <source>
        <dbReference type="EMBL" id="MDX3024958.1"/>
    </source>
</evidence>
<organism evidence="3 4">
    <name type="scientific">Streptomyces acidiscabies</name>
    <dbReference type="NCBI Taxonomy" id="42234"/>
    <lineage>
        <taxon>Bacteria</taxon>
        <taxon>Bacillati</taxon>
        <taxon>Actinomycetota</taxon>
        <taxon>Actinomycetes</taxon>
        <taxon>Kitasatosporales</taxon>
        <taxon>Streptomycetaceae</taxon>
        <taxon>Streptomyces</taxon>
    </lineage>
</organism>
<keyword evidence="2" id="KW-0472">Membrane</keyword>
<feature type="transmembrane region" description="Helical" evidence="2">
    <location>
        <begin position="139"/>
        <end position="160"/>
    </location>
</feature>
<feature type="transmembrane region" description="Helical" evidence="2">
    <location>
        <begin position="115"/>
        <end position="133"/>
    </location>
</feature>
<feature type="transmembrane region" description="Helical" evidence="2">
    <location>
        <begin position="247"/>
        <end position="266"/>
    </location>
</feature>
<reference evidence="3 4" key="1">
    <citation type="journal article" date="2023" name="Microb. Genom.">
        <title>Mesoterricola silvestris gen. nov., sp. nov., Mesoterricola sediminis sp. nov., Geothrix oryzae sp. nov., Geothrix edaphica sp. nov., Geothrix rubra sp. nov., and Geothrix limicola sp. nov., six novel members of Acidobacteriota isolated from soils.</title>
        <authorList>
            <person name="Weisberg A.J."/>
            <person name="Pearce E."/>
            <person name="Kramer C.G."/>
            <person name="Chang J.H."/>
            <person name="Clarke C.R."/>
        </authorList>
    </citation>
    <scope>NUCLEOTIDE SEQUENCE [LARGE SCALE GENOMIC DNA]</scope>
    <source>
        <strain evidence="3 4">NB05-1H</strain>
    </source>
</reference>
<feature type="transmembrane region" description="Helical" evidence="2">
    <location>
        <begin position="181"/>
        <end position="202"/>
    </location>
</feature>
<proteinExistence type="predicted"/>
<evidence type="ECO:0000313" key="4">
    <source>
        <dbReference type="Proteomes" id="UP001272987"/>
    </source>
</evidence>
<dbReference type="EMBL" id="JARAWP010000040">
    <property type="protein sequence ID" value="MDX3024958.1"/>
    <property type="molecule type" value="Genomic_DNA"/>
</dbReference>
<keyword evidence="2" id="KW-0812">Transmembrane</keyword>
<evidence type="ECO:0000256" key="1">
    <source>
        <dbReference type="SAM" id="MobiDB-lite"/>
    </source>
</evidence>
<evidence type="ECO:0000256" key="2">
    <source>
        <dbReference type="SAM" id="Phobius"/>
    </source>
</evidence>
<protein>
    <recommendedName>
        <fullName evidence="5">CAAX amino terminal protease self-immunity</fullName>
    </recommendedName>
</protein>
<keyword evidence="2" id="KW-1133">Transmembrane helix</keyword>
<accession>A0ABU4MA42</accession>
<evidence type="ECO:0008006" key="5">
    <source>
        <dbReference type="Google" id="ProtNLM"/>
    </source>
</evidence>
<feature type="transmembrane region" description="Helical" evidence="2">
    <location>
        <begin position="46"/>
        <end position="66"/>
    </location>
</feature>
<feature type="region of interest" description="Disordered" evidence="1">
    <location>
        <begin position="366"/>
        <end position="392"/>
    </location>
</feature>
<dbReference type="Proteomes" id="UP001272987">
    <property type="component" value="Unassembled WGS sequence"/>
</dbReference>
<keyword evidence="4" id="KW-1185">Reference proteome</keyword>
<sequence length="392" mass="41995">MISLTGLRAELRRKATAYLFAPGCLPHDKAPAPSTGTPAARVYTQLIALLSLACFRPVAVGVLDVADMYGVRWERHELRWIVVAQFAVGTVVFVWLCWLVIARTPLDRVSPRSRLIQRGIAVVCGAVTMYAAAPSPHVLQRTAALAVAGCTVAWLAVEICRTHGVSLVNRRPPTAAERLTVWQITGASAYVCLAGGALGLLSHQFLRWLGIEGVPLMKGSQASALGFTGLDVLHTIGMVGPSLVHTVALEDVVIVAATSALLTAIRRPAWEIYTLICVIEALVHAYLGLPAIVLGVFTAGHVWLYRRYQRVLPLIYSHTAFDLIGVSVQLSLSGFYRILPGILLGAVLAGIDRYLRTGAAKESAGLAAQQEPASLQPSLPATGPRDFPPPRA</sequence>
<name>A0ABU4MA42_9ACTN</name>
<comment type="caution">
    <text evidence="3">The sequence shown here is derived from an EMBL/GenBank/DDBJ whole genome shotgun (WGS) entry which is preliminary data.</text>
</comment>
<feature type="transmembrane region" description="Helical" evidence="2">
    <location>
        <begin position="78"/>
        <end position="103"/>
    </location>
</feature>
<feature type="transmembrane region" description="Helical" evidence="2">
    <location>
        <begin position="272"/>
        <end position="299"/>
    </location>
</feature>
<feature type="transmembrane region" description="Helical" evidence="2">
    <location>
        <begin position="334"/>
        <end position="351"/>
    </location>
</feature>
<dbReference type="RefSeq" id="WP_319167337.1">
    <property type="nucleotide sequence ID" value="NZ_JARAWP010000040.1"/>
</dbReference>